<dbReference type="Proteomes" id="UP000028252">
    <property type="component" value="Unassembled WGS sequence"/>
</dbReference>
<evidence type="ECO:0000313" key="2">
    <source>
        <dbReference type="EMBL" id="KEA63242.1"/>
    </source>
</evidence>
<organism evidence="2 3">
    <name type="scientific">Marinobacterium lacunae</name>
    <dbReference type="NCBI Taxonomy" id="1232683"/>
    <lineage>
        <taxon>Bacteria</taxon>
        <taxon>Pseudomonadati</taxon>
        <taxon>Pseudomonadota</taxon>
        <taxon>Gammaproteobacteria</taxon>
        <taxon>Oceanospirillales</taxon>
        <taxon>Oceanospirillaceae</taxon>
        <taxon>Marinobacterium</taxon>
    </lineage>
</organism>
<dbReference type="InterPro" id="IPR029016">
    <property type="entry name" value="GAF-like_dom_sf"/>
</dbReference>
<reference evidence="2 3" key="1">
    <citation type="submission" date="2014-04" db="EMBL/GenBank/DDBJ databases">
        <title>Marinobacterium kochiensis sp. nov., isolated from sediment sample collected from Kochi backwaters in Kerala, India.</title>
        <authorList>
            <person name="Singh A."/>
            <person name="Pinnaka A.K."/>
        </authorList>
    </citation>
    <scope>NUCLEOTIDE SEQUENCE [LARGE SCALE GENOMIC DNA]</scope>
    <source>
        <strain evidence="2 3">AK27</strain>
    </source>
</reference>
<protein>
    <submittedName>
        <fullName evidence="2">HD domain protein</fullName>
    </submittedName>
</protein>
<dbReference type="InterPro" id="IPR013976">
    <property type="entry name" value="HDOD"/>
</dbReference>
<dbReference type="STRING" id="1232683.ADIMK_2766"/>
<dbReference type="EMBL" id="JMQN01000040">
    <property type="protein sequence ID" value="KEA63242.1"/>
    <property type="molecule type" value="Genomic_DNA"/>
</dbReference>
<dbReference type="Gene3D" id="3.30.450.40">
    <property type="match status" value="1"/>
</dbReference>
<dbReference type="InterPro" id="IPR052340">
    <property type="entry name" value="RNase_Y/CdgJ"/>
</dbReference>
<proteinExistence type="predicted"/>
<comment type="caution">
    <text evidence="2">The sequence shown here is derived from an EMBL/GenBank/DDBJ whole genome shotgun (WGS) entry which is preliminary data.</text>
</comment>
<keyword evidence="3" id="KW-1185">Reference proteome</keyword>
<dbReference type="OrthoDB" id="9791419at2"/>
<dbReference type="PROSITE" id="PS51833">
    <property type="entry name" value="HDOD"/>
    <property type="match status" value="1"/>
</dbReference>
<sequence length="516" mass="57117">MKYQTTLNAVYAQLDRLGDLPIFSATVNRIRQISSSRESDAMALAMAVMKDANLSAKLLKIANTPHYNRGHGDISVVSRAVVLIGFERIQNLSMTLKLIETFSVDEPGTGMDTLLVSAFLNAAMAREIAMRSGAMDIEESYICGLLYRLGEIVVAYTLPERYRKMLKLRALGREQWERIQLAELGGHFSDIGQDLTQSWGFPKSVVQAMDSMSAEQLKPSHRLNHLLAAGCHDLLELIYYRDTGRELDYGKRLKQLASCTGLTHKELETAISNSFRQVCDICVEYGLPAKVLIPPYQGSGNDQLDELSRQLAFYISSRSEQFQAAAPAATVLAEPHSARPSQDQLQLDYLAKMNELLAEGVKPTAIVALAVEAIERCSTLDRVAFCLLSNDRSTLSARIVKGLDAEVLSKQMHLSSSEPKGQLFVRLVEKGSTLLVADCGEQGWAERLPQDFIRTVAPTGFVAAPLRVGDKPVGLFYADTIQVGKRVDEGAFRVFNQFLIQARLALEVQRHSERSS</sequence>
<dbReference type="SUPFAM" id="SSF55781">
    <property type="entry name" value="GAF domain-like"/>
    <property type="match status" value="1"/>
</dbReference>
<dbReference type="Pfam" id="PF08668">
    <property type="entry name" value="HDOD"/>
    <property type="match status" value="1"/>
</dbReference>
<dbReference type="PANTHER" id="PTHR33525">
    <property type="match status" value="1"/>
</dbReference>
<dbReference type="Gene3D" id="1.10.3210.10">
    <property type="entry name" value="Hypothetical protein af1432"/>
    <property type="match status" value="1"/>
</dbReference>
<feature type="domain" description="HDOD" evidence="1">
    <location>
        <begin position="20"/>
        <end position="215"/>
    </location>
</feature>
<dbReference type="eggNOG" id="COG1639">
    <property type="taxonomic scope" value="Bacteria"/>
</dbReference>
<evidence type="ECO:0000313" key="3">
    <source>
        <dbReference type="Proteomes" id="UP000028252"/>
    </source>
</evidence>
<gene>
    <name evidence="2" type="ORF">ADIMK_2766</name>
</gene>
<name>A0A081FXI7_9GAMM</name>
<dbReference type="PANTHER" id="PTHR33525:SF4">
    <property type="entry name" value="CYCLIC DI-GMP PHOSPHODIESTERASE CDGJ"/>
    <property type="match status" value="1"/>
</dbReference>
<dbReference type="AlphaFoldDB" id="A0A081FXI7"/>
<dbReference type="PATRIC" id="fig|1232683.4.peg.2721"/>
<accession>A0A081FXI7</accession>
<dbReference type="RefSeq" id="WP_036189212.1">
    <property type="nucleotide sequence ID" value="NZ_JMQN01000040.1"/>
</dbReference>
<evidence type="ECO:0000259" key="1">
    <source>
        <dbReference type="PROSITE" id="PS51833"/>
    </source>
</evidence>
<dbReference type="SUPFAM" id="SSF109604">
    <property type="entry name" value="HD-domain/PDEase-like"/>
    <property type="match status" value="1"/>
</dbReference>